<organism evidence="4 5">
    <name type="scientific">Actinomadura livida</name>
    <dbReference type="NCBI Taxonomy" id="79909"/>
    <lineage>
        <taxon>Bacteria</taxon>
        <taxon>Bacillati</taxon>
        <taxon>Actinomycetota</taxon>
        <taxon>Actinomycetes</taxon>
        <taxon>Streptosporangiales</taxon>
        <taxon>Thermomonosporaceae</taxon>
        <taxon>Actinomadura</taxon>
    </lineage>
</organism>
<keyword evidence="2" id="KW-0472">Membrane</keyword>
<feature type="region of interest" description="Disordered" evidence="1">
    <location>
        <begin position="159"/>
        <end position="207"/>
    </location>
</feature>
<dbReference type="EMBL" id="JACHMV010000001">
    <property type="protein sequence ID" value="MBB4772294.1"/>
    <property type="molecule type" value="Genomic_DNA"/>
</dbReference>
<protein>
    <submittedName>
        <fullName evidence="4">Uncharacterized protein</fullName>
    </submittedName>
</protein>
<dbReference type="Proteomes" id="UP000549343">
    <property type="component" value="Unassembled WGS sequence"/>
</dbReference>
<dbReference type="Proteomes" id="UP001501427">
    <property type="component" value="Unassembled WGS sequence"/>
</dbReference>
<dbReference type="AlphaFoldDB" id="A0A7W7MVY4"/>
<proteinExistence type="predicted"/>
<accession>A0A7W7MVY4</accession>
<dbReference type="RefSeq" id="WP_184879634.1">
    <property type="nucleotide sequence ID" value="NZ_BAAAHD010000067.1"/>
</dbReference>
<feature type="compositionally biased region" description="Basic and acidic residues" evidence="1">
    <location>
        <begin position="159"/>
        <end position="172"/>
    </location>
</feature>
<keyword evidence="2" id="KW-0812">Transmembrane</keyword>
<dbReference type="EMBL" id="BAAAHD010000067">
    <property type="protein sequence ID" value="GAA0588760.1"/>
    <property type="molecule type" value="Genomic_DNA"/>
</dbReference>
<evidence type="ECO:0000313" key="4">
    <source>
        <dbReference type="EMBL" id="MBB4772294.1"/>
    </source>
</evidence>
<feature type="transmembrane region" description="Helical" evidence="2">
    <location>
        <begin position="12"/>
        <end position="33"/>
    </location>
</feature>
<gene>
    <name evidence="4" type="ORF">F4557_000712</name>
    <name evidence="3" type="ORF">GCM10009546_58930</name>
</gene>
<feature type="transmembrane region" description="Helical" evidence="2">
    <location>
        <begin position="53"/>
        <end position="72"/>
    </location>
</feature>
<feature type="transmembrane region" description="Helical" evidence="2">
    <location>
        <begin position="123"/>
        <end position="148"/>
    </location>
</feature>
<reference evidence="4 5" key="3">
    <citation type="submission" date="2020-08" db="EMBL/GenBank/DDBJ databases">
        <title>Sequencing the genomes of 1000 actinobacteria strains.</title>
        <authorList>
            <person name="Klenk H.-P."/>
        </authorList>
    </citation>
    <scope>NUCLEOTIDE SEQUENCE [LARGE SCALE GENOMIC DNA]</scope>
    <source>
        <strain evidence="4 5">DSM 44772</strain>
    </source>
</reference>
<reference evidence="6" key="2">
    <citation type="journal article" date="2019" name="Int. J. Syst. Evol. Microbiol.">
        <title>The Global Catalogue of Microorganisms (GCM) 10K type strain sequencing project: providing services to taxonomists for standard genome sequencing and annotation.</title>
        <authorList>
            <consortium name="The Broad Institute Genomics Platform"/>
            <consortium name="The Broad Institute Genome Sequencing Center for Infectious Disease"/>
            <person name="Wu L."/>
            <person name="Ma J."/>
        </authorList>
    </citation>
    <scope>NUCLEOTIDE SEQUENCE [LARGE SCALE GENOMIC DNA]</scope>
    <source>
        <strain evidence="6">JCM 10667</strain>
    </source>
</reference>
<name>A0A7W7MVY4_9ACTN</name>
<sequence>MTGTMRAPRSRGMISGLLLVLLAIWGGLIPFIGPYFDFGFGSDQAWVYTADRLVLSILPAVAVGLGGLILLATANRPVAQFGGWLAAAGGLWFVVGNTVAALWNMGVGAPLGGEGRQVAEQMSFFEGLGAVMILLAGLALGRFLVIGIREARQAGMERRLADDRVGAGDRGEATAVPTQQKRGHFHLGRQKAGASAGKERHTTSRRD</sequence>
<evidence type="ECO:0000256" key="2">
    <source>
        <dbReference type="SAM" id="Phobius"/>
    </source>
</evidence>
<evidence type="ECO:0000313" key="3">
    <source>
        <dbReference type="EMBL" id="GAA0588760.1"/>
    </source>
</evidence>
<evidence type="ECO:0000313" key="5">
    <source>
        <dbReference type="Proteomes" id="UP000549343"/>
    </source>
</evidence>
<comment type="caution">
    <text evidence="4">The sequence shown here is derived from an EMBL/GenBank/DDBJ whole genome shotgun (WGS) entry which is preliminary data.</text>
</comment>
<feature type="transmembrane region" description="Helical" evidence="2">
    <location>
        <begin position="84"/>
        <end position="103"/>
    </location>
</feature>
<feature type="compositionally biased region" description="Basic and acidic residues" evidence="1">
    <location>
        <begin position="197"/>
        <end position="207"/>
    </location>
</feature>
<evidence type="ECO:0000313" key="6">
    <source>
        <dbReference type="Proteomes" id="UP001501427"/>
    </source>
</evidence>
<reference evidence="3" key="1">
    <citation type="journal article" date="2014" name="Int. J. Syst. Evol. Microbiol.">
        <title>Complete genome of a new Firmicutes species belonging to the dominant human colonic microbiota ('Ruminococcus bicirculans') reveals two chromosomes and a selective capacity to utilize plant glucans.</title>
        <authorList>
            <consortium name="NISC Comparative Sequencing Program"/>
            <person name="Wegmann U."/>
            <person name="Louis P."/>
            <person name="Goesmann A."/>
            <person name="Henrissat B."/>
            <person name="Duncan S.H."/>
            <person name="Flint H.J."/>
        </authorList>
    </citation>
    <scope>NUCLEOTIDE SEQUENCE</scope>
    <source>
        <strain evidence="3">JCM 10667</strain>
    </source>
</reference>
<evidence type="ECO:0000256" key="1">
    <source>
        <dbReference type="SAM" id="MobiDB-lite"/>
    </source>
</evidence>
<keyword evidence="2" id="KW-1133">Transmembrane helix</keyword>
<keyword evidence="6" id="KW-1185">Reference proteome</keyword>
<reference evidence="3" key="4">
    <citation type="submission" date="2023-12" db="EMBL/GenBank/DDBJ databases">
        <authorList>
            <person name="Sun Q."/>
            <person name="Inoue M."/>
        </authorList>
    </citation>
    <scope>NUCLEOTIDE SEQUENCE</scope>
    <source>
        <strain evidence="3">JCM 10667</strain>
    </source>
</reference>